<organism evidence="6 7">
    <name type="scientific">Parapedobacter luteus</name>
    <dbReference type="NCBI Taxonomy" id="623280"/>
    <lineage>
        <taxon>Bacteria</taxon>
        <taxon>Pseudomonadati</taxon>
        <taxon>Bacteroidota</taxon>
        <taxon>Sphingobacteriia</taxon>
        <taxon>Sphingobacteriales</taxon>
        <taxon>Sphingobacteriaceae</taxon>
        <taxon>Parapedobacter</taxon>
    </lineage>
</organism>
<dbReference type="RefSeq" id="WP_079717446.1">
    <property type="nucleotide sequence ID" value="NZ_FUYS01000006.1"/>
</dbReference>
<accession>A0A1T5DFE2</accession>
<dbReference type="GO" id="GO:0000271">
    <property type="term" value="P:polysaccharide biosynthetic process"/>
    <property type="evidence" value="ECO:0007669"/>
    <property type="project" value="InterPro"/>
</dbReference>
<evidence type="ECO:0000259" key="5">
    <source>
        <dbReference type="SMART" id="SM00984"/>
    </source>
</evidence>
<dbReference type="Proteomes" id="UP000190541">
    <property type="component" value="Unassembled WGS sequence"/>
</dbReference>
<dbReference type="InterPro" id="IPR036291">
    <property type="entry name" value="NAD(P)-bd_dom_sf"/>
</dbReference>
<dbReference type="PANTHER" id="PTHR43491">
    <property type="entry name" value="UDP-N-ACETYL-D-MANNOSAMINE DEHYDROGENASE"/>
    <property type="match status" value="1"/>
</dbReference>
<dbReference type="InterPro" id="IPR028359">
    <property type="entry name" value="UDP_ManNAc/GlcNAc_DH"/>
</dbReference>
<evidence type="ECO:0000256" key="2">
    <source>
        <dbReference type="ARBA" id="ARBA00023002"/>
    </source>
</evidence>
<keyword evidence="3" id="KW-0520">NAD</keyword>
<dbReference type="EMBL" id="FUYS01000006">
    <property type="protein sequence ID" value="SKB70331.1"/>
    <property type="molecule type" value="Genomic_DNA"/>
</dbReference>
<dbReference type="Gene3D" id="3.40.50.720">
    <property type="entry name" value="NAD(P)-binding Rossmann-like Domain"/>
    <property type="match status" value="2"/>
</dbReference>
<gene>
    <name evidence="6" type="ORF">SAMN05660226_02775</name>
</gene>
<comment type="similarity">
    <text evidence="1 4">Belongs to the UDP-glucose/GDP-mannose dehydrogenase family.</text>
</comment>
<dbReference type="InterPro" id="IPR014026">
    <property type="entry name" value="UDP-Glc/GDP-Man_DH_dimer"/>
</dbReference>
<dbReference type="OrthoDB" id="9803238at2"/>
<dbReference type="GO" id="GO:0051287">
    <property type="term" value="F:NAD binding"/>
    <property type="evidence" value="ECO:0007669"/>
    <property type="project" value="InterPro"/>
</dbReference>
<dbReference type="SMART" id="SM00984">
    <property type="entry name" value="UDPG_MGDP_dh_C"/>
    <property type="match status" value="1"/>
</dbReference>
<dbReference type="STRING" id="623280.SAMN05660226_02775"/>
<dbReference type="InterPro" id="IPR017476">
    <property type="entry name" value="UDP-Glc/GDP-Man"/>
</dbReference>
<dbReference type="GO" id="GO:0016628">
    <property type="term" value="F:oxidoreductase activity, acting on the CH-CH group of donors, NAD or NADP as acceptor"/>
    <property type="evidence" value="ECO:0007669"/>
    <property type="project" value="InterPro"/>
</dbReference>
<dbReference type="Pfam" id="PF03720">
    <property type="entry name" value="UDPG_MGDP_dh_C"/>
    <property type="match status" value="1"/>
</dbReference>
<dbReference type="AlphaFoldDB" id="A0A1T5DFE2"/>
<evidence type="ECO:0000256" key="3">
    <source>
        <dbReference type="ARBA" id="ARBA00023027"/>
    </source>
</evidence>
<evidence type="ECO:0000256" key="1">
    <source>
        <dbReference type="ARBA" id="ARBA00006601"/>
    </source>
</evidence>
<dbReference type="PIRSF" id="PIRSF500136">
    <property type="entry name" value="UDP_ManNAc_DH"/>
    <property type="match status" value="1"/>
</dbReference>
<evidence type="ECO:0000313" key="7">
    <source>
        <dbReference type="Proteomes" id="UP000190541"/>
    </source>
</evidence>
<name>A0A1T5DFE2_9SPHI</name>
<proteinExistence type="inferred from homology"/>
<evidence type="ECO:0000256" key="4">
    <source>
        <dbReference type="PIRNR" id="PIRNR000124"/>
    </source>
</evidence>
<dbReference type="InterPro" id="IPR036220">
    <property type="entry name" value="UDP-Glc/GDP-Man_DH_C_sf"/>
</dbReference>
<dbReference type="Pfam" id="PF00984">
    <property type="entry name" value="UDPG_MGDP_dh"/>
    <property type="match status" value="1"/>
</dbReference>
<dbReference type="PIRSF" id="PIRSF000124">
    <property type="entry name" value="UDPglc_GDPman_dh"/>
    <property type="match status" value="1"/>
</dbReference>
<dbReference type="SUPFAM" id="SSF51735">
    <property type="entry name" value="NAD(P)-binding Rossmann-fold domains"/>
    <property type="match status" value="1"/>
</dbReference>
<keyword evidence="2" id="KW-0560">Oxidoreductase</keyword>
<sequence>MGHVNAEQPGVNASTPSAINAKIAVIGLGYVGLPLAIEFGKKYDVLGFDIDIERVSELKSGKDRTQETDFNDLAVALNLKEKDGIGLTFSTNIEDLHPYDTYIVTVPTPIDHFKAPDLTPLIKASEMLGKVIGKGNIVIYESTVYPGCTEEDCVPVLEQVSGLKFNEDFFVGYSPERVNPGDKVNTLTKIRKVTSGSTLETARWVDDLYRSIIKAGTHRAPSIKVAEASKAIENAQRDVNISFVNELALIFDRMGIDTYDVLAAAGTKWNFLPYKPGLVGGHCISVDPYYLAHRAERLGYTPNVILSGRRVNEQMGAFVASKVVKLMLQKNISVKGARALIMGITFKENCPDIRNTGVVNIYNELVQFGLSVDLYDPWADAKAVKHEYGLDMVHKMEDTAVYDAVVVAVAHREFLTFDYQKIKRHNGVIFDTKACLDRRLVDGRL</sequence>
<dbReference type="InterPro" id="IPR001732">
    <property type="entry name" value="UDP-Glc/GDP-Man_DH_N"/>
</dbReference>
<feature type="domain" description="UDP-glucose/GDP-mannose dehydrogenase C-terminal" evidence="5">
    <location>
        <begin position="340"/>
        <end position="438"/>
    </location>
</feature>
<dbReference type="InterPro" id="IPR008927">
    <property type="entry name" value="6-PGluconate_DH-like_C_sf"/>
</dbReference>
<dbReference type="SUPFAM" id="SSF48179">
    <property type="entry name" value="6-phosphogluconate dehydrogenase C-terminal domain-like"/>
    <property type="match status" value="1"/>
</dbReference>
<dbReference type="NCBIfam" id="TIGR03026">
    <property type="entry name" value="NDP-sugDHase"/>
    <property type="match status" value="1"/>
</dbReference>
<dbReference type="GO" id="GO:0016616">
    <property type="term" value="F:oxidoreductase activity, acting on the CH-OH group of donors, NAD or NADP as acceptor"/>
    <property type="evidence" value="ECO:0007669"/>
    <property type="project" value="InterPro"/>
</dbReference>
<reference evidence="6 7" key="1">
    <citation type="submission" date="2017-02" db="EMBL/GenBank/DDBJ databases">
        <authorList>
            <person name="Peterson S.W."/>
        </authorList>
    </citation>
    <scope>NUCLEOTIDE SEQUENCE [LARGE SCALE GENOMIC DNA]</scope>
    <source>
        <strain evidence="6 7">DSM 22899</strain>
    </source>
</reference>
<dbReference type="Pfam" id="PF03721">
    <property type="entry name" value="UDPG_MGDP_dh_N"/>
    <property type="match status" value="1"/>
</dbReference>
<evidence type="ECO:0000313" key="6">
    <source>
        <dbReference type="EMBL" id="SKB70331.1"/>
    </source>
</evidence>
<keyword evidence="7" id="KW-1185">Reference proteome</keyword>
<dbReference type="InterPro" id="IPR014027">
    <property type="entry name" value="UDP-Glc/GDP-Man_DH_C"/>
</dbReference>
<dbReference type="PANTHER" id="PTHR43491:SF2">
    <property type="entry name" value="UDP-N-ACETYL-D-MANNOSAMINE DEHYDROGENASE"/>
    <property type="match status" value="1"/>
</dbReference>
<dbReference type="SUPFAM" id="SSF52413">
    <property type="entry name" value="UDP-glucose/GDP-mannose dehydrogenase C-terminal domain"/>
    <property type="match status" value="1"/>
</dbReference>
<protein>
    <submittedName>
        <fullName evidence="6">UDP-N-acetyl-D-galactosamine dehydrogenase</fullName>
    </submittedName>
</protein>